<dbReference type="EC" id="3.6.4.13" evidence="3"/>
<evidence type="ECO:0000256" key="9">
    <source>
        <dbReference type="ARBA" id="ARBA00022884"/>
    </source>
</evidence>
<feature type="domain" description="DRBM" evidence="13">
    <location>
        <begin position="170"/>
        <end position="242"/>
    </location>
</feature>
<evidence type="ECO:0000256" key="3">
    <source>
        <dbReference type="ARBA" id="ARBA00012552"/>
    </source>
</evidence>
<evidence type="ECO:0000259" key="13">
    <source>
        <dbReference type="PROSITE" id="PS50137"/>
    </source>
</evidence>
<proteinExistence type="inferred from homology"/>
<sequence length="344" mass="38463">MMDAKSFLYSWCAKKGITPVYDIRATGPKHRQRFLCEVRVGTITYVGAGNSTTKKDAQMNASKDFVSYLIRSGEVDAEEIPEETRAAVKIEDDNKAGGSSNDQQQPQQPKPVFQEGMGPEMMGEAYQAYSGQNHSSNFTYIDRMQQQKNVEEAEEMDINASLHGNWTMENAKSKLHQFLQINKINTDYMYKAVGPDHTRSFSCEMSIFVRQLGRNVTGRETASNKQTASKSCALSIVRQLYHLGVIEAFSGTLKKDSEEGGAGGLTLLQLDRIKAMREARQFPAGVVSWSPPQANWNAWTGCNIDEGPLATTSLEEISSDLEKHHRDMCQNSTLYQVCIVIQYL</sequence>
<dbReference type="SMART" id="SM00358">
    <property type="entry name" value="DSRM"/>
    <property type="match status" value="2"/>
</dbReference>
<dbReference type="PANTHER" id="PTHR46205">
    <property type="entry name" value="LOQUACIOUS, ISOFORM B"/>
    <property type="match status" value="1"/>
</dbReference>
<dbReference type="Proteomes" id="UP000814243">
    <property type="component" value="Unassembled WGS sequence"/>
</dbReference>
<dbReference type="EMBL" id="JACEFF010000153">
    <property type="protein sequence ID" value="KAH9643139.1"/>
    <property type="molecule type" value="Genomic_DNA"/>
</dbReference>
<evidence type="ECO:0000256" key="1">
    <source>
        <dbReference type="ARBA" id="ARBA00004123"/>
    </source>
</evidence>
<accession>A0A922MUQ7</accession>
<dbReference type="GO" id="GO:0016442">
    <property type="term" value="C:RISC complex"/>
    <property type="evidence" value="ECO:0007669"/>
    <property type="project" value="TreeGrafter"/>
</dbReference>
<dbReference type="SUPFAM" id="SSF54768">
    <property type="entry name" value="dsRNA-binding domain-like"/>
    <property type="match status" value="2"/>
</dbReference>
<dbReference type="GO" id="GO:0016787">
    <property type="term" value="F:hydrolase activity"/>
    <property type="evidence" value="ECO:0007669"/>
    <property type="project" value="UniProtKB-KW"/>
</dbReference>
<dbReference type="PANTHER" id="PTHR46205:SF3">
    <property type="entry name" value="LOQUACIOUS, ISOFORM B"/>
    <property type="match status" value="1"/>
</dbReference>
<keyword evidence="10" id="KW-0539">Nucleus</keyword>
<comment type="similarity">
    <text evidence="2">Belongs to the DEAD box helicase family. DEAH subfamily.</text>
</comment>
<dbReference type="FunFam" id="3.30.160.20:FF:000028">
    <property type="entry name" value="ATP-dependent RNA helicase A"/>
    <property type="match status" value="1"/>
</dbReference>
<dbReference type="InterPro" id="IPR014720">
    <property type="entry name" value="dsRBD_dom"/>
</dbReference>
<dbReference type="GO" id="GO:0005524">
    <property type="term" value="F:ATP binding"/>
    <property type="evidence" value="ECO:0007669"/>
    <property type="project" value="UniProtKB-KW"/>
</dbReference>
<comment type="caution">
    <text evidence="14">The sequence shown here is derived from an EMBL/GenBank/DDBJ whole genome shotgun (WGS) entry which is preliminary data.</text>
</comment>
<evidence type="ECO:0000256" key="5">
    <source>
        <dbReference type="ARBA" id="ARBA00022741"/>
    </source>
</evidence>
<evidence type="ECO:0000313" key="15">
    <source>
        <dbReference type="Proteomes" id="UP000814243"/>
    </source>
</evidence>
<dbReference type="GO" id="GO:0040029">
    <property type="term" value="P:epigenetic regulation of gene expression"/>
    <property type="evidence" value="ECO:0007669"/>
    <property type="project" value="UniProtKB-ARBA"/>
</dbReference>
<keyword evidence="4" id="KW-0677">Repeat</keyword>
<evidence type="ECO:0000256" key="8">
    <source>
        <dbReference type="ARBA" id="ARBA00022840"/>
    </source>
</evidence>
<dbReference type="PROSITE" id="PS50137">
    <property type="entry name" value="DS_RBD"/>
    <property type="match status" value="2"/>
</dbReference>
<dbReference type="GO" id="GO:0070578">
    <property type="term" value="C:RISC-loading complex"/>
    <property type="evidence" value="ECO:0007669"/>
    <property type="project" value="TreeGrafter"/>
</dbReference>
<gene>
    <name evidence="14" type="ORF">HF086_010591</name>
</gene>
<dbReference type="GO" id="GO:0035197">
    <property type="term" value="F:siRNA binding"/>
    <property type="evidence" value="ECO:0007669"/>
    <property type="project" value="TreeGrafter"/>
</dbReference>
<evidence type="ECO:0000256" key="4">
    <source>
        <dbReference type="ARBA" id="ARBA00022737"/>
    </source>
</evidence>
<keyword evidence="8" id="KW-0067">ATP-binding</keyword>
<keyword evidence="6" id="KW-0378">Hydrolase</keyword>
<evidence type="ECO:0000256" key="6">
    <source>
        <dbReference type="ARBA" id="ARBA00022801"/>
    </source>
</evidence>
<dbReference type="AlphaFoldDB" id="A0A922MUQ7"/>
<name>A0A922MUQ7_SPOEX</name>
<organism evidence="14 15">
    <name type="scientific">Spodoptera exigua</name>
    <name type="common">Beet armyworm</name>
    <name type="synonym">Noctua fulgens</name>
    <dbReference type="NCBI Taxonomy" id="7107"/>
    <lineage>
        <taxon>Eukaryota</taxon>
        <taxon>Metazoa</taxon>
        <taxon>Ecdysozoa</taxon>
        <taxon>Arthropoda</taxon>
        <taxon>Hexapoda</taxon>
        <taxon>Insecta</taxon>
        <taxon>Pterygota</taxon>
        <taxon>Neoptera</taxon>
        <taxon>Endopterygota</taxon>
        <taxon>Lepidoptera</taxon>
        <taxon>Glossata</taxon>
        <taxon>Ditrysia</taxon>
        <taxon>Noctuoidea</taxon>
        <taxon>Noctuidae</taxon>
        <taxon>Amphipyrinae</taxon>
        <taxon>Spodoptera</taxon>
    </lineage>
</organism>
<comment type="subcellular location">
    <subcellularLocation>
        <location evidence="1">Nucleus</location>
    </subcellularLocation>
</comment>
<evidence type="ECO:0000256" key="2">
    <source>
        <dbReference type="ARBA" id="ARBA00008792"/>
    </source>
</evidence>
<dbReference type="Gene3D" id="3.30.160.20">
    <property type="match status" value="2"/>
</dbReference>
<dbReference type="InterPro" id="IPR051247">
    <property type="entry name" value="RLC_Component"/>
</dbReference>
<dbReference type="GO" id="GO:0005737">
    <property type="term" value="C:cytoplasm"/>
    <property type="evidence" value="ECO:0007669"/>
    <property type="project" value="TreeGrafter"/>
</dbReference>
<reference evidence="14" key="1">
    <citation type="journal article" date="2021" name="G3 (Bethesda)">
        <title>Genome and transcriptome analysis of the beet armyworm Spodoptera exigua reveals targets for pest control. .</title>
        <authorList>
            <person name="Simon S."/>
            <person name="Breeschoten T."/>
            <person name="Jansen H.J."/>
            <person name="Dirks R.P."/>
            <person name="Schranz M.E."/>
            <person name="Ros V.I.D."/>
        </authorList>
    </citation>
    <scope>NUCLEOTIDE SEQUENCE</scope>
    <source>
        <strain evidence="14">TB_SE_WUR_2020</strain>
    </source>
</reference>
<dbReference type="GO" id="GO:0030422">
    <property type="term" value="P:siRNA processing"/>
    <property type="evidence" value="ECO:0007669"/>
    <property type="project" value="TreeGrafter"/>
</dbReference>
<dbReference type="InterPro" id="IPR044446">
    <property type="entry name" value="DHX9_DSRM_2"/>
</dbReference>
<evidence type="ECO:0000256" key="7">
    <source>
        <dbReference type="ARBA" id="ARBA00022806"/>
    </source>
</evidence>
<feature type="domain" description="DRBM" evidence="13">
    <location>
        <begin position="3"/>
        <end position="71"/>
    </location>
</feature>
<evidence type="ECO:0000313" key="14">
    <source>
        <dbReference type="EMBL" id="KAH9643139.1"/>
    </source>
</evidence>
<keyword evidence="9 11" id="KW-0694">RNA-binding</keyword>
<dbReference type="InterPro" id="IPR044445">
    <property type="entry name" value="DHX9_DSRM_1"/>
</dbReference>
<dbReference type="CDD" id="cd19854">
    <property type="entry name" value="DSRM_DHX9_rpt1"/>
    <property type="match status" value="1"/>
</dbReference>
<evidence type="ECO:0000256" key="11">
    <source>
        <dbReference type="PROSITE-ProRule" id="PRU00266"/>
    </source>
</evidence>
<protein>
    <recommendedName>
        <fullName evidence="3">RNA helicase</fullName>
        <ecNumber evidence="3">3.6.4.13</ecNumber>
    </recommendedName>
</protein>
<evidence type="ECO:0000256" key="10">
    <source>
        <dbReference type="ARBA" id="ARBA00023242"/>
    </source>
</evidence>
<dbReference type="GO" id="GO:0003724">
    <property type="term" value="F:RNA helicase activity"/>
    <property type="evidence" value="ECO:0007669"/>
    <property type="project" value="UniProtKB-EC"/>
</dbReference>
<dbReference type="GO" id="GO:0070920">
    <property type="term" value="P:regulation of regulatory ncRNA processing"/>
    <property type="evidence" value="ECO:0007669"/>
    <property type="project" value="TreeGrafter"/>
</dbReference>
<dbReference type="GO" id="GO:0005634">
    <property type="term" value="C:nucleus"/>
    <property type="evidence" value="ECO:0007669"/>
    <property type="project" value="UniProtKB-SubCell"/>
</dbReference>
<dbReference type="FunFam" id="3.30.160.20:FF:000026">
    <property type="entry name" value="ATP-dependent RNA helicase A"/>
    <property type="match status" value="1"/>
</dbReference>
<dbReference type="Pfam" id="PF00035">
    <property type="entry name" value="dsrm"/>
    <property type="match status" value="2"/>
</dbReference>
<dbReference type="GO" id="GO:0003725">
    <property type="term" value="F:double-stranded RNA binding"/>
    <property type="evidence" value="ECO:0007669"/>
    <property type="project" value="InterPro"/>
</dbReference>
<keyword evidence="7" id="KW-0347">Helicase</keyword>
<keyword evidence="5" id="KW-0547">Nucleotide-binding</keyword>
<dbReference type="CDD" id="cd19855">
    <property type="entry name" value="DSRM_DHX9_rpt2"/>
    <property type="match status" value="1"/>
</dbReference>
<evidence type="ECO:0000256" key="12">
    <source>
        <dbReference type="SAM" id="MobiDB-lite"/>
    </source>
</evidence>
<feature type="region of interest" description="Disordered" evidence="12">
    <location>
        <begin position="93"/>
        <end position="117"/>
    </location>
</feature>